<dbReference type="AlphaFoldDB" id="W2T4X6"/>
<dbReference type="Proteomes" id="UP000053676">
    <property type="component" value="Unassembled WGS sequence"/>
</dbReference>
<evidence type="ECO:0000313" key="1">
    <source>
        <dbReference type="EMBL" id="ETN77080.1"/>
    </source>
</evidence>
<organism evidence="1 2">
    <name type="scientific">Necator americanus</name>
    <name type="common">Human hookworm</name>
    <dbReference type="NCBI Taxonomy" id="51031"/>
    <lineage>
        <taxon>Eukaryota</taxon>
        <taxon>Metazoa</taxon>
        <taxon>Ecdysozoa</taxon>
        <taxon>Nematoda</taxon>
        <taxon>Chromadorea</taxon>
        <taxon>Rhabditida</taxon>
        <taxon>Rhabditina</taxon>
        <taxon>Rhabditomorpha</taxon>
        <taxon>Strongyloidea</taxon>
        <taxon>Ancylostomatidae</taxon>
        <taxon>Bunostominae</taxon>
        <taxon>Necator</taxon>
    </lineage>
</organism>
<dbReference type="OrthoDB" id="10041421at2759"/>
<keyword evidence="2" id="KW-1185">Reference proteome</keyword>
<accession>W2T4X6</accession>
<proteinExistence type="predicted"/>
<dbReference type="STRING" id="51031.W2T4X6"/>
<protein>
    <submittedName>
        <fullName evidence="1">Uncharacterized protein</fullName>
    </submittedName>
</protein>
<dbReference type="EMBL" id="KI660195">
    <property type="protein sequence ID" value="ETN77080.1"/>
    <property type="molecule type" value="Genomic_DNA"/>
</dbReference>
<dbReference type="KEGG" id="nai:NECAME_11308"/>
<name>W2T4X6_NECAM</name>
<evidence type="ECO:0000313" key="2">
    <source>
        <dbReference type="Proteomes" id="UP000053676"/>
    </source>
</evidence>
<sequence length="169" mass="18500">MDIKNATKYFLLGIPALPPGIKILCGKSSLYRSNAPLLFYEQLTKRCMSLQSLLSTRLLRAASLCDSAYDGVILVTNCAKLVDETPALKDVSPAVQDFIQVHRGALTSSNIVPVDKKIIPSGRLILAGTGPVTRDFDDVRRFQTAAKNGVKLSGFGYCNKRAQIYGRDY</sequence>
<gene>
    <name evidence="1" type="ORF">NECAME_11308</name>
</gene>
<reference evidence="2" key="1">
    <citation type="journal article" date="2014" name="Nat. Genet.">
        <title>Genome of the human hookworm Necator americanus.</title>
        <authorList>
            <person name="Tang Y.T."/>
            <person name="Gao X."/>
            <person name="Rosa B.A."/>
            <person name="Abubucker S."/>
            <person name="Hallsworth-Pepin K."/>
            <person name="Martin J."/>
            <person name="Tyagi R."/>
            <person name="Heizer E."/>
            <person name="Zhang X."/>
            <person name="Bhonagiri-Palsikar V."/>
            <person name="Minx P."/>
            <person name="Warren W.C."/>
            <person name="Wang Q."/>
            <person name="Zhan B."/>
            <person name="Hotez P.J."/>
            <person name="Sternberg P.W."/>
            <person name="Dougall A."/>
            <person name="Gaze S.T."/>
            <person name="Mulvenna J."/>
            <person name="Sotillo J."/>
            <person name="Ranganathan S."/>
            <person name="Rabelo E.M."/>
            <person name="Wilson R.K."/>
            <person name="Felgner P.L."/>
            <person name="Bethony J."/>
            <person name="Hawdon J.M."/>
            <person name="Gasser R.B."/>
            <person name="Loukas A."/>
            <person name="Mitreva M."/>
        </authorList>
    </citation>
    <scope>NUCLEOTIDE SEQUENCE [LARGE SCALE GENOMIC DNA]</scope>
</reference>